<dbReference type="EMBL" id="FXYF01000013">
    <property type="protein sequence ID" value="SMX48576.1"/>
    <property type="molecule type" value="Genomic_DNA"/>
</dbReference>
<comment type="subcellular location">
    <subcellularLocation>
        <location evidence="1">Membrane</location>
    </subcellularLocation>
</comment>
<feature type="domain" description="Fatty acid hydroxylase" evidence="6">
    <location>
        <begin position="198"/>
        <end position="326"/>
    </location>
</feature>
<keyword evidence="2 5" id="KW-0812">Transmembrane</keyword>
<dbReference type="GO" id="GO:0005506">
    <property type="term" value="F:iron ion binding"/>
    <property type="evidence" value="ECO:0007669"/>
    <property type="project" value="InterPro"/>
</dbReference>
<evidence type="ECO:0000256" key="1">
    <source>
        <dbReference type="ARBA" id="ARBA00004370"/>
    </source>
</evidence>
<reference evidence="7 8" key="1">
    <citation type="submission" date="2017-05" db="EMBL/GenBank/DDBJ databases">
        <authorList>
            <person name="Song R."/>
            <person name="Chenine A.L."/>
            <person name="Ruprecht R.M."/>
        </authorList>
    </citation>
    <scope>NUCLEOTIDE SEQUENCE [LARGE SCALE GENOMIC DNA]</scope>
    <source>
        <strain evidence="7 8">CECT 8898</strain>
    </source>
</reference>
<evidence type="ECO:0000259" key="6">
    <source>
        <dbReference type="Pfam" id="PF04116"/>
    </source>
</evidence>
<name>A0A238L2L2_9RHOB</name>
<dbReference type="GO" id="GO:0016020">
    <property type="term" value="C:membrane"/>
    <property type="evidence" value="ECO:0007669"/>
    <property type="project" value="UniProtKB-SubCell"/>
</dbReference>
<evidence type="ECO:0000256" key="4">
    <source>
        <dbReference type="ARBA" id="ARBA00023136"/>
    </source>
</evidence>
<dbReference type="Pfam" id="PF04116">
    <property type="entry name" value="FA_hydroxylase"/>
    <property type="match status" value="1"/>
</dbReference>
<evidence type="ECO:0000256" key="5">
    <source>
        <dbReference type="SAM" id="Phobius"/>
    </source>
</evidence>
<keyword evidence="4 5" id="KW-0472">Membrane</keyword>
<dbReference type="Proteomes" id="UP000207598">
    <property type="component" value="Unassembled WGS sequence"/>
</dbReference>
<dbReference type="GO" id="GO:0008610">
    <property type="term" value="P:lipid biosynthetic process"/>
    <property type="evidence" value="ECO:0007669"/>
    <property type="project" value="InterPro"/>
</dbReference>
<dbReference type="RefSeq" id="WP_217900519.1">
    <property type="nucleotide sequence ID" value="NZ_FXYF01000013.1"/>
</dbReference>
<dbReference type="InterPro" id="IPR050307">
    <property type="entry name" value="Sterol_Desaturase_Related"/>
</dbReference>
<organism evidence="7 8">
    <name type="scientific">Maliponia aquimaris</name>
    <dbReference type="NCBI Taxonomy" id="1673631"/>
    <lineage>
        <taxon>Bacteria</taxon>
        <taxon>Pseudomonadati</taxon>
        <taxon>Pseudomonadota</taxon>
        <taxon>Alphaproteobacteria</taxon>
        <taxon>Rhodobacterales</taxon>
        <taxon>Paracoccaceae</taxon>
        <taxon>Maliponia</taxon>
    </lineage>
</organism>
<dbReference type="GO" id="GO:0016491">
    <property type="term" value="F:oxidoreductase activity"/>
    <property type="evidence" value="ECO:0007669"/>
    <property type="project" value="InterPro"/>
</dbReference>
<feature type="transmembrane region" description="Helical" evidence="5">
    <location>
        <begin position="92"/>
        <end position="114"/>
    </location>
</feature>
<sequence>MDPAFAGFLIRADTTRERIMDDLKFGTRDKRGNYTPNTPAGTAPLFVWPPRPRAFLAWLPGYFFPYNVLFFLSALAWWAWVIPPVEVMQSLAWGWVLRLLAVNAVAVFLWYFAFELHLYIRRAQGNRFKYNGKFPADHPSDVFWFRRQNLDNMLRSFLSGVPIWTGVQVLVLWAFANGYAPWLSWSDNSLWLAVLCLIVPVIHEIHFFCIHRLIHTPFLYKWVHSVHHNSNNPSPWSSLSMHPVEHLLYFSTMFYHLVLPSHPMIALYQLHVAGFGAVPGHVGFDKVEITEDMAIDSHAYIHYLHHKYFEVNYGDGLIPIDRWLGTFHDGSKDGDARMKARFEAKKARLNAPKASS</sequence>
<keyword evidence="3 5" id="KW-1133">Transmembrane helix</keyword>
<accession>A0A238L2L2</accession>
<gene>
    <name evidence="7" type="ORF">MAA8898_04002</name>
</gene>
<evidence type="ECO:0000313" key="7">
    <source>
        <dbReference type="EMBL" id="SMX48576.1"/>
    </source>
</evidence>
<feature type="transmembrane region" description="Helical" evidence="5">
    <location>
        <begin position="156"/>
        <end position="176"/>
    </location>
</feature>
<evidence type="ECO:0000256" key="2">
    <source>
        <dbReference type="ARBA" id="ARBA00022692"/>
    </source>
</evidence>
<evidence type="ECO:0000313" key="8">
    <source>
        <dbReference type="Proteomes" id="UP000207598"/>
    </source>
</evidence>
<dbReference type="AlphaFoldDB" id="A0A238L2L2"/>
<dbReference type="InterPro" id="IPR006694">
    <property type="entry name" value="Fatty_acid_hydroxylase"/>
</dbReference>
<keyword evidence="8" id="KW-1185">Reference proteome</keyword>
<dbReference type="PANTHER" id="PTHR11863">
    <property type="entry name" value="STEROL DESATURASE"/>
    <property type="match status" value="1"/>
</dbReference>
<protein>
    <submittedName>
        <fullName evidence="7">Fatty acid hydroxylase superfamily protein</fullName>
    </submittedName>
</protein>
<feature type="transmembrane region" description="Helical" evidence="5">
    <location>
        <begin position="188"/>
        <end position="210"/>
    </location>
</feature>
<evidence type="ECO:0000256" key="3">
    <source>
        <dbReference type="ARBA" id="ARBA00022989"/>
    </source>
</evidence>
<feature type="transmembrane region" description="Helical" evidence="5">
    <location>
        <begin position="55"/>
        <end position="80"/>
    </location>
</feature>
<proteinExistence type="predicted"/>